<evidence type="ECO:0000313" key="12">
    <source>
        <dbReference type="EMBL" id="QCT21501.1"/>
    </source>
</evidence>
<keyword evidence="5" id="KW-0574">Periplasm</keyword>
<evidence type="ECO:0000256" key="5">
    <source>
        <dbReference type="ARBA" id="ARBA00022764"/>
    </source>
</evidence>
<evidence type="ECO:0000256" key="8">
    <source>
        <dbReference type="RuleBase" id="RU003918"/>
    </source>
</evidence>
<feature type="signal peptide" evidence="9">
    <location>
        <begin position="1"/>
        <end position="23"/>
    </location>
</feature>
<dbReference type="PANTHER" id="PTHR30251">
    <property type="entry name" value="PILUS ASSEMBLY CHAPERONE"/>
    <property type="match status" value="1"/>
</dbReference>
<comment type="similarity">
    <text evidence="2 8">Belongs to the periplasmic pilus chaperone family.</text>
</comment>
<keyword evidence="7" id="KW-0393">Immunoglobulin domain</keyword>
<dbReference type="InterPro" id="IPR018046">
    <property type="entry name" value="Pili_assmbl_chaperone_CS"/>
</dbReference>
<evidence type="ECO:0000256" key="2">
    <source>
        <dbReference type="ARBA" id="ARBA00007399"/>
    </source>
</evidence>
<name>A0A4P8YL31_9ENTR</name>
<dbReference type="InterPro" id="IPR016148">
    <property type="entry name" value="Pili_assmbl_chaperone_C"/>
</dbReference>
<keyword evidence="13" id="KW-1185">Reference proteome</keyword>
<reference evidence="12 13" key="1">
    <citation type="submission" date="2019-05" db="EMBL/GenBank/DDBJ databases">
        <title>Complete genome sequence of Izhakiella calystegiae KSNA2, an endophyte isolated from beach morning glory (Calystegia soldanella).</title>
        <authorList>
            <person name="Jiang L."/>
            <person name="Jeong J.C."/>
            <person name="Kim C.Y."/>
            <person name="Kim D.H."/>
            <person name="Kim S.W."/>
            <person name="Lee j."/>
        </authorList>
    </citation>
    <scope>NUCLEOTIDE SEQUENCE [LARGE SCALE GENOMIC DNA]</scope>
    <source>
        <strain evidence="12 13">KSNA2</strain>
    </source>
</reference>
<dbReference type="PROSITE" id="PS00635">
    <property type="entry name" value="PILI_CHAPERONE"/>
    <property type="match status" value="1"/>
</dbReference>
<accession>A0A4P8YL31</accession>
<dbReference type="SUPFAM" id="SSF49354">
    <property type="entry name" value="PapD-like"/>
    <property type="match status" value="1"/>
</dbReference>
<evidence type="ECO:0000256" key="9">
    <source>
        <dbReference type="SAM" id="SignalP"/>
    </source>
</evidence>
<keyword evidence="4 9" id="KW-0732">Signal</keyword>
<dbReference type="AlphaFoldDB" id="A0A4P8YL31"/>
<evidence type="ECO:0000256" key="6">
    <source>
        <dbReference type="ARBA" id="ARBA00023186"/>
    </source>
</evidence>
<dbReference type="GO" id="GO:0071555">
    <property type="term" value="P:cell wall organization"/>
    <property type="evidence" value="ECO:0007669"/>
    <property type="project" value="InterPro"/>
</dbReference>
<keyword evidence="6 8" id="KW-0143">Chaperone</keyword>
<evidence type="ECO:0000256" key="4">
    <source>
        <dbReference type="ARBA" id="ARBA00022729"/>
    </source>
</evidence>
<evidence type="ECO:0000313" key="13">
    <source>
        <dbReference type="Proteomes" id="UP000302163"/>
    </source>
</evidence>
<keyword evidence="3" id="KW-1029">Fimbrium biogenesis</keyword>
<evidence type="ECO:0000256" key="7">
    <source>
        <dbReference type="ARBA" id="ARBA00023319"/>
    </source>
</evidence>
<evidence type="ECO:0000256" key="1">
    <source>
        <dbReference type="ARBA" id="ARBA00004418"/>
    </source>
</evidence>
<evidence type="ECO:0000259" key="11">
    <source>
        <dbReference type="Pfam" id="PF02753"/>
    </source>
</evidence>
<dbReference type="KEGG" id="izh:FEM41_18510"/>
<evidence type="ECO:0000256" key="3">
    <source>
        <dbReference type="ARBA" id="ARBA00022558"/>
    </source>
</evidence>
<dbReference type="Pfam" id="PF00345">
    <property type="entry name" value="PapD_N"/>
    <property type="match status" value="1"/>
</dbReference>
<dbReference type="InterPro" id="IPR036316">
    <property type="entry name" value="Pili_assmbl_chap_C_dom_sf"/>
</dbReference>
<evidence type="ECO:0000259" key="10">
    <source>
        <dbReference type="Pfam" id="PF00345"/>
    </source>
</evidence>
<dbReference type="InterPro" id="IPR050643">
    <property type="entry name" value="Periplasmic_pilus_chap"/>
</dbReference>
<dbReference type="Proteomes" id="UP000302163">
    <property type="component" value="Chromosome"/>
</dbReference>
<proteinExistence type="inferred from homology"/>
<dbReference type="Pfam" id="PF02753">
    <property type="entry name" value="PapD_C"/>
    <property type="match status" value="1"/>
</dbReference>
<protein>
    <submittedName>
        <fullName evidence="12">Molecular chaperone</fullName>
    </submittedName>
</protein>
<dbReference type="InterPro" id="IPR016147">
    <property type="entry name" value="Pili_assmbl_chaperone_N"/>
</dbReference>
<dbReference type="OrthoDB" id="9131059at2"/>
<dbReference type="InterPro" id="IPR001829">
    <property type="entry name" value="Pili_assmbl_chaperone_bac"/>
</dbReference>
<feature type="domain" description="Pili assembly chaperone C-terminal" evidence="11">
    <location>
        <begin position="169"/>
        <end position="224"/>
    </location>
</feature>
<dbReference type="InterPro" id="IPR008962">
    <property type="entry name" value="PapD-like_sf"/>
</dbReference>
<dbReference type="PRINTS" id="PR00969">
    <property type="entry name" value="CHAPERONPILI"/>
</dbReference>
<dbReference type="PANTHER" id="PTHR30251:SF2">
    <property type="entry name" value="FIMBRIAL CHAPERONE YADV-RELATED"/>
    <property type="match status" value="1"/>
</dbReference>
<dbReference type="EMBL" id="CP040428">
    <property type="protein sequence ID" value="QCT21501.1"/>
    <property type="molecule type" value="Genomic_DNA"/>
</dbReference>
<dbReference type="Gene3D" id="2.60.40.10">
    <property type="entry name" value="Immunoglobulins"/>
    <property type="match status" value="2"/>
</dbReference>
<dbReference type="FunFam" id="2.60.40.10:FF:000458">
    <property type="entry name" value="Molecular chaperone FimC"/>
    <property type="match status" value="1"/>
</dbReference>
<dbReference type="RefSeq" id="WP_138097657.1">
    <property type="nucleotide sequence ID" value="NZ_CP040428.1"/>
</dbReference>
<organism evidence="12 13">
    <name type="scientific">Jejubacter calystegiae</name>
    <dbReference type="NCBI Taxonomy" id="2579935"/>
    <lineage>
        <taxon>Bacteria</taxon>
        <taxon>Pseudomonadati</taxon>
        <taxon>Pseudomonadota</taxon>
        <taxon>Gammaproteobacteria</taxon>
        <taxon>Enterobacterales</taxon>
        <taxon>Enterobacteriaceae</taxon>
        <taxon>Jejubacter</taxon>
    </lineage>
</organism>
<dbReference type="GO" id="GO:0030288">
    <property type="term" value="C:outer membrane-bounded periplasmic space"/>
    <property type="evidence" value="ECO:0007669"/>
    <property type="project" value="InterPro"/>
</dbReference>
<feature type="domain" description="Pili assembly chaperone N-terminal" evidence="10">
    <location>
        <begin position="25"/>
        <end position="146"/>
    </location>
</feature>
<gene>
    <name evidence="12" type="ORF">FEM41_18510</name>
</gene>
<feature type="chain" id="PRO_5020260402" evidence="9">
    <location>
        <begin position="24"/>
        <end position="233"/>
    </location>
</feature>
<dbReference type="SUPFAM" id="SSF49584">
    <property type="entry name" value="Periplasmic chaperone C-domain"/>
    <property type="match status" value="1"/>
</dbReference>
<dbReference type="InterPro" id="IPR013783">
    <property type="entry name" value="Ig-like_fold"/>
</dbReference>
<comment type="subcellular location">
    <subcellularLocation>
        <location evidence="1 8">Periplasm</location>
    </subcellularLocation>
</comment>
<sequence length="233" mass="25722">MKMKLLPTTLALLSTLVAFSAHSAIIIAGTRVVYPEKDKEVSIKMTNNGKAPVLIQSWIDSGDRNSRPDNAQAPFTLTPPINRVDPGKGQSLRIRYTGEPLPKDKESIFYLNVLEIPAKVKNAEGKSMLQMAFRSRLKLFFRPDGLPISASDAQQQVKWSRQGTTVTATNPSPYFINVAYFSDDREGKKSIGSGGMIAPGATKTFTLSRSEGNYYPFIINDFGAMRVIDSEKK</sequence>